<comment type="caution">
    <text evidence="2">The sequence shown here is derived from an EMBL/GenBank/DDBJ whole genome shotgun (WGS) entry which is preliminary data.</text>
</comment>
<dbReference type="Pfam" id="PF13358">
    <property type="entry name" value="DDE_3"/>
    <property type="match status" value="1"/>
</dbReference>
<dbReference type="EMBL" id="LAZR01023478">
    <property type="protein sequence ID" value="KKL78374.1"/>
    <property type="molecule type" value="Genomic_DNA"/>
</dbReference>
<protein>
    <recommendedName>
        <fullName evidence="1">Tc1-like transposase DDE domain-containing protein</fullName>
    </recommendedName>
</protein>
<evidence type="ECO:0000313" key="2">
    <source>
        <dbReference type="EMBL" id="KKL78374.1"/>
    </source>
</evidence>
<accession>A0A0F9EWF8</accession>
<name>A0A0F9EWF8_9ZZZZ</name>
<reference evidence="2" key="1">
    <citation type="journal article" date="2015" name="Nature">
        <title>Complex archaea that bridge the gap between prokaryotes and eukaryotes.</title>
        <authorList>
            <person name="Spang A."/>
            <person name="Saw J.H."/>
            <person name="Jorgensen S.L."/>
            <person name="Zaremba-Niedzwiedzka K."/>
            <person name="Martijn J."/>
            <person name="Lind A.E."/>
            <person name="van Eijk R."/>
            <person name="Schleper C."/>
            <person name="Guy L."/>
            <person name="Ettema T.J."/>
        </authorList>
    </citation>
    <scope>NUCLEOTIDE SEQUENCE</scope>
</reference>
<dbReference type="Pfam" id="PF13565">
    <property type="entry name" value="HTH_32"/>
    <property type="match status" value="1"/>
</dbReference>
<dbReference type="InterPro" id="IPR047655">
    <property type="entry name" value="Transpos_IS630-like"/>
</dbReference>
<dbReference type="InterPro" id="IPR009057">
    <property type="entry name" value="Homeodomain-like_sf"/>
</dbReference>
<evidence type="ECO:0000259" key="1">
    <source>
        <dbReference type="Pfam" id="PF13358"/>
    </source>
</evidence>
<gene>
    <name evidence="2" type="ORF">LCGC14_2025480</name>
</gene>
<sequence length="340" mass="39001">MILKTKNDLLSSEEGLTSSLKRSIAAFGRAQQRSQMAALNECGIDVKPISRFVNRNISTVRRWIARVKNDGNIKDQKREGRPAVYLEQIRLKTIAFYCQVSPLPGCGTWSFRWAAKYLKKHSEIIDCSMSHSTIQRILQSHALRPHLRKYFLAITDPDFFPKMDHIINLNLNPPEYLFNFDECTGIQATNPLAPILPASENKPRYEDPSYSRNGTIDLLAFLNPKTGKVFGRCCANHNTQTLIRVFKEHVYTLPSDALLHYIMDNLNTHFHNDFCATVAELSNVAYVPLKTGKERRHWLQSGNKRITIHFLPFHGSWLNMIEIWFGLLGDKCLKKDGLNQ</sequence>
<dbReference type="NCBIfam" id="NF033545">
    <property type="entry name" value="transpos_IS630"/>
    <property type="match status" value="1"/>
</dbReference>
<dbReference type="AlphaFoldDB" id="A0A0F9EWF8"/>
<organism evidence="2">
    <name type="scientific">marine sediment metagenome</name>
    <dbReference type="NCBI Taxonomy" id="412755"/>
    <lineage>
        <taxon>unclassified sequences</taxon>
        <taxon>metagenomes</taxon>
        <taxon>ecological metagenomes</taxon>
    </lineage>
</organism>
<dbReference type="SUPFAM" id="SSF46689">
    <property type="entry name" value="Homeodomain-like"/>
    <property type="match status" value="1"/>
</dbReference>
<proteinExistence type="predicted"/>
<feature type="domain" description="Tc1-like transposase DDE" evidence="1">
    <location>
        <begin position="181"/>
        <end position="334"/>
    </location>
</feature>
<dbReference type="InterPro" id="IPR038717">
    <property type="entry name" value="Tc1-like_DDE_dom"/>
</dbReference>